<dbReference type="PROSITE" id="PS00893">
    <property type="entry name" value="NUDIX_BOX"/>
    <property type="match status" value="1"/>
</dbReference>
<dbReference type="PROSITE" id="PS51462">
    <property type="entry name" value="NUDIX"/>
    <property type="match status" value="1"/>
</dbReference>
<protein>
    <submittedName>
        <fullName evidence="7">NUDIX hydrolase</fullName>
    </submittedName>
</protein>
<dbReference type="Proteomes" id="UP000295453">
    <property type="component" value="Unassembled WGS sequence"/>
</dbReference>
<sequence length="151" mass="16239">MTHADTPPMATPRVAAGALIRNSAGEILLVKPTYKDGWEIPGGYVEPGESPRAACIREIREELGVDHPVGNLLVVDWAPAEQEGDKLLFIFDASHVELSALTLPPDELSEAKYWPAGLITSVTPPRLGRRILAAARADQGHLGTYLEHGTA</sequence>
<dbReference type="InterPro" id="IPR020476">
    <property type="entry name" value="Nudix_hydrolase"/>
</dbReference>
<evidence type="ECO:0000256" key="4">
    <source>
        <dbReference type="ARBA" id="ARBA00022842"/>
    </source>
</evidence>
<keyword evidence="3 5" id="KW-0378">Hydrolase</keyword>
<organism evidence="7 8">
    <name type="scientific">Nocardioides jejuensis</name>
    <dbReference type="NCBI Taxonomy" id="2502782"/>
    <lineage>
        <taxon>Bacteria</taxon>
        <taxon>Bacillati</taxon>
        <taxon>Actinomycetota</taxon>
        <taxon>Actinomycetes</taxon>
        <taxon>Propionibacteriales</taxon>
        <taxon>Nocardioidaceae</taxon>
        <taxon>Nocardioides</taxon>
    </lineage>
</organism>
<dbReference type="InterPro" id="IPR000086">
    <property type="entry name" value="NUDIX_hydrolase_dom"/>
</dbReference>
<dbReference type="PANTHER" id="PTHR43046:SF12">
    <property type="entry name" value="GDP-MANNOSE MANNOSYL HYDROLASE"/>
    <property type="match status" value="1"/>
</dbReference>
<evidence type="ECO:0000256" key="2">
    <source>
        <dbReference type="ARBA" id="ARBA00005582"/>
    </source>
</evidence>
<comment type="similarity">
    <text evidence="2 5">Belongs to the Nudix hydrolase family.</text>
</comment>
<feature type="domain" description="Nudix hydrolase" evidence="6">
    <location>
        <begin position="11"/>
        <end position="138"/>
    </location>
</feature>
<keyword evidence="4" id="KW-0460">Magnesium</keyword>
<dbReference type="InterPro" id="IPR015797">
    <property type="entry name" value="NUDIX_hydrolase-like_dom_sf"/>
</dbReference>
<dbReference type="EMBL" id="SJZJ01000001">
    <property type="protein sequence ID" value="TCJ31061.1"/>
    <property type="molecule type" value="Genomic_DNA"/>
</dbReference>
<dbReference type="PRINTS" id="PR00502">
    <property type="entry name" value="NUDIXFAMILY"/>
</dbReference>
<evidence type="ECO:0000313" key="8">
    <source>
        <dbReference type="Proteomes" id="UP000295453"/>
    </source>
</evidence>
<dbReference type="Pfam" id="PF00293">
    <property type="entry name" value="NUDIX"/>
    <property type="match status" value="1"/>
</dbReference>
<dbReference type="OrthoDB" id="4247482at2"/>
<gene>
    <name evidence="7" type="ORF">EPD65_00345</name>
</gene>
<evidence type="ECO:0000313" key="7">
    <source>
        <dbReference type="EMBL" id="TCJ31061.1"/>
    </source>
</evidence>
<dbReference type="PANTHER" id="PTHR43046">
    <property type="entry name" value="GDP-MANNOSE MANNOSYL HYDROLASE"/>
    <property type="match status" value="1"/>
</dbReference>
<accession>A0A4R1CJ27</accession>
<comment type="cofactor">
    <cofactor evidence="1">
        <name>Mg(2+)</name>
        <dbReference type="ChEBI" id="CHEBI:18420"/>
    </cofactor>
</comment>
<comment type="caution">
    <text evidence="7">The sequence shown here is derived from an EMBL/GenBank/DDBJ whole genome shotgun (WGS) entry which is preliminary data.</text>
</comment>
<name>A0A4R1CJ27_9ACTN</name>
<dbReference type="Gene3D" id="3.90.79.10">
    <property type="entry name" value="Nucleoside Triphosphate Pyrophosphohydrolase"/>
    <property type="match status" value="1"/>
</dbReference>
<dbReference type="CDD" id="cd18876">
    <property type="entry name" value="NUDIX_Hydrolase"/>
    <property type="match status" value="1"/>
</dbReference>
<dbReference type="GO" id="GO:0016787">
    <property type="term" value="F:hydrolase activity"/>
    <property type="evidence" value="ECO:0007669"/>
    <property type="project" value="UniProtKB-KW"/>
</dbReference>
<dbReference type="SUPFAM" id="SSF55811">
    <property type="entry name" value="Nudix"/>
    <property type="match status" value="1"/>
</dbReference>
<keyword evidence="8" id="KW-1185">Reference proteome</keyword>
<evidence type="ECO:0000256" key="3">
    <source>
        <dbReference type="ARBA" id="ARBA00022801"/>
    </source>
</evidence>
<dbReference type="AlphaFoldDB" id="A0A4R1CJ27"/>
<evidence type="ECO:0000256" key="5">
    <source>
        <dbReference type="RuleBase" id="RU003476"/>
    </source>
</evidence>
<evidence type="ECO:0000259" key="6">
    <source>
        <dbReference type="PROSITE" id="PS51462"/>
    </source>
</evidence>
<evidence type="ECO:0000256" key="1">
    <source>
        <dbReference type="ARBA" id="ARBA00001946"/>
    </source>
</evidence>
<dbReference type="InterPro" id="IPR020084">
    <property type="entry name" value="NUDIX_hydrolase_CS"/>
</dbReference>
<proteinExistence type="inferred from homology"/>
<reference evidence="7 8" key="1">
    <citation type="submission" date="2019-03" db="EMBL/GenBank/DDBJ databases">
        <authorList>
            <person name="Kim M.K.M."/>
        </authorList>
    </citation>
    <scope>NUCLEOTIDE SEQUENCE [LARGE SCALE GENOMIC DNA]</scope>
    <source>
        <strain evidence="7 8">18JY15-6</strain>
    </source>
</reference>